<sequence length="74" mass="8529">MKLKYTDDDGSTYKLQPYLYKKGSHACVGCAFLLSYTRRACRKAPTCTPNNNYEGIVKPEWIGKHLVWMLDQPN</sequence>
<name>A0A0F9VY30_9ZZZZ</name>
<evidence type="ECO:0000313" key="1">
    <source>
        <dbReference type="EMBL" id="KKN78326.1"/>
    </source>
</evidence>
<protein>
    <submittedName>
        <fullName evidence="1">Uncharacterized protein</fullName>
    </submittedName>
</protein>
<reference evidence="1" key="1">
    <citation type="journal article" date="2015" name="Nature">
        <title>Complex archaea that bridge the gap between prokaryotes and eukaryotes.</title>
        <authorList>
            <person name="Spang A."/>
            <person name="Saw J.H."/>
            <person name="Jorgensen S.L."/>
            <person name="Zaremba-Niedzwiedzka K."/>
            <person name="Martijn J."/>
            <person name="Lind A.E."/>
            <person name="van Eijk R."/>
            <person name="Schleper C."/>
            <person name="Guy L."/>
            <person name="Ettema T.J."/>
        </authorList>
    </citation>
    <scope>NUCLEOTIDE SEQUENCE</scope>
</reference>
<dbReference type="AlphaFoldDB" id="A0A0F9VY30"/>
<dbReference type="EMBL" id="LAZR01000265">
    <property type="protein sequence ID" value="KKN78326.1"/>
    <property type="molecule type" value="Genomic_DNA"/>
</dbReference>
<gene>
    <name evidence="1" type="ORF">LCGC14_0351850</name>
</gene>
<accession>A0A0F9VY30</accession>
<comment type="caution">
    <text evidence="1">The sequence shown here is derived from an EMBL/GenBank/DDBJ whole genome shotgun (WGS) entry which is preliminary data.</text>
</comment>
<proteinExistence type="predicted"/>
<organism evidence="1">
    <name type="scientific">marine sediment metagenome</name>
    <dbReference type="NCBI Taxonomy" id="412755"/>
    <lineage>
        <taxon>unclassified sequences</taxon>
        <taxon>metagenomes</taxon>
        <taxon>ecological metagenomes</taxon>
    </lineage>
</organism>